<keyword evidence="9" id="KW-0902">Two-component regulatory system</keyword>
<dbReference type="GO" id="GO:0000155">
    <property type="term" value="F:phosphorelay sensor kinase activity"/>
    <property type="evidence" value="ECO:0007669"/>
    <property type="project" value="InterPro"/>
</dbReference>
<evidence type="ECO:0000256" key="4">
    <source>
        <dbReference type="ARBA" id="ARBA00022553"/>
    </source>
</evidence>
<evidence type="ECO:0000313" key="12">
    <source>
        <dbReference type="EMBL" id="MBD0382134.1"/>
    </source>
</evidence>
<dbReference type="Pfam" id="PF02518">
    <property type="entry name" value="HATPase_c"/>
    <property type="match status" value="1"/>
</dbReference>
<dbReference type="PANTHER" id="PTHR45453:SF1">
    <property type="entry name" value="PHOSPHATE REGULON SENSOR PROTEIN PHOR"/>
    <property type="match status" value="1"/>
</dbReference>
<gene>
    <name evidence="12" type="ORF">ICC18_18610</name>
</gene>
<dbReference type="GO" id="GO:0005524">
    <property type="term" value="F:ATP binding"/>
    <property type="evidence" value="ECO:0007669"/>
    <property type="project" value="UniProtKB-KW"/>
</dbReference>
<keyword evidence="6" id="KW-0547">Nucleotide-binding</keyword>
<dbReference type="Pfam" id="PF00512">
    <property type="entry name" value="HisKA"/>
    <property type="match status" value="1"/>
</dbReference>
<dbReference type="EMBL" id="JACVVD010000006">
    <property type="protein sequence ID" value="MBD0382134.1"/>
    <property type="molecule type" value="Genomic_DNA"/>
</dbReference>
<accession>A0A926QL68</accession>
<evidence type="ECO:0000256" key="1">
    <source>
        <dbReference type="ARBA" id="ARBA00000085"/>
    </source>
</evidence>
<dbReference type="InterPro" id="IPR003661">
    <property type="entry name" value="HisK_dim/P_dom"/>
</dbReference>
<feature type="domain" description="Histidine kinase" evidence="11">
    <location>
        <begin position="120"/>
        <end position="335"/>
    </location>
</feature>
<keyword evidence="10" id="KW-0472">Membrane</keyword>
<comment type="subcellular location">
    <subcellularLocation>
        <location evidence="2">Cell membrane</location>
        <topology evidence="2">Multi-pass membrane protein</topology>
    </subcellularLocation>
</comment>
<dbReference type="SUPFAM" id="SSF47384">
    <property type="entry name" value="Homodimeric domain of signal transducing histidine kinase"/>
    <property type="match status" value="1"/>
</dbReference>
<evidence type="ECO:0000256" key="9">
    <source>
        <dbReference type="ARBA" id="ARBA00023012"/>
    </source>
</evidence>
<dbReference type="Gene3D" id="1.10.287.130">
    <property type="match status" value="1"/>
</dbReference>
<dbReference type="EC" id="2.7.13.3" evidence="3"/>
<dbReference type="AlphaFoldDB" id="A0A926QL68"/>
<comment type="caution">
    <text evidence="12">The sequence shown here is derived from an EMBL/GenBank/DDBJ whole genome shotgun (WGS) entry which is preliminary data.</text>
</comment>
<dbReference type="FunFam" id="3.30.565.10:FF:000006">
    <property type="entry name" value="Sensor histidine kinase WalK"/>
    <property type="match status" value="1"/>
</dbReference>
<evidence type="ECO:0000259" key="11">
    <source>
        <dbReference type="PROSITE" id="PS50109"/>
    </source>
</evidence>
<dbReference type="SMART" id="SM00387">
    <property type="entry name" value="HATPase_c"/>
    <property type="match status" value="1"/>
</dbReference>
<dbReference type="PROSITE" id="PS50109">
    <property type="entry name" value="HIS_KIN"/>
    <property type="match status" value="1"/>
</dbReference>
<dbReference type="InterPro" id="IPR036097">
    <property type="entry name" value="HisK_dim/P_sf"/>
</dbReference>
<keyword evidence="13" id="KW-1185">Reference proteome</keyword>
<feature type="transmembrane region" description="Helical" evidence="10">
    <location>
        <begin position="7"/>
        <end position="26"/>
    </location>
</feature>
<dbReference type="Proteomes" id="UP000650466">
    <property type="component" value="Unassembled WGS sequence"/>
</dbReference>
<dbReference type="GO" id="GO:0016036">
    <property type="term" value="P:cellular response to phosphate starvation"/>
    <property type="evidence" value="ECO:0007669"/>
    <property type="project" value="TreeGrafter"/>
</dbReference>
<dbReference type="InterPro" id="IPR050351">
    <property type="entry name" value="BphY/WalK/GraS-like"/>
</dbReference>
<dbReference type="PRINTS" id="PR00344">
    <property type="entry name" value="BCTRLSENSOR"/>
</dbReference>
<evidence type="ECO:0000313" key="13">
    <source>
        <dbReference type="Proteomes" id="UP000650466"/>
    </source>
</evidence>
<keyword evidence="10" id="KW-1133">Transmembrane helix</keyword>
<evidence type="ECO:0000256" key="6">
    <source>
        <dbReference type="ARBA" id="ARBA00022741"/>
    </source>
</evidence>
<dbReference type="InterPro" id="IPR004358">
    <property type="entry name" value="Sig_transdc_His_kin-like_C"/>
</dbReference>
<sequence length="337" mass="37397">MTLSLKIALWIGGVSIVSAVAAFAFGYGMAQDNSSARIVYIAAGAFLMLLVCFISLLAGQLIAGRMSALLAQAKVATNRTDFREIRVKGYDEIAQLAAFINQMIGERVRGDEARNRLVSDAAHELRTPVAILRGHMETMLAGAEELKRDNLVPLLDETKRMTRLIQELQQLNLAEAGRLAIDRSWIHFRALLSEVVDIFSMEAEDKRIALDYAEGNDCEVYCDPSRVKQVLINLIGNAIRYTPEHGRVMIRFQKESDGHIRVEIEDNGSGIPPDKLPYIFHRFYRVDDSRSRSDGGTGLGLAIAKQFVEAHGGRLSVSSEMGRGTEFMLRLPIFPDA</sequence>
<keyword evidence="4" id="KW-0597">Phosphoprotein</keyword>
<keyword evidence="5" id="KW-0808">Transferase</keyword>
<comment type="catalytic activity">
    <reaction evidence="1">
        <text>ATP + protein L-histidine = ADP + protein N-phospho-L-histidine.</text>
        <dbReference type="EC" id="2.7.13.3"/>
    </reaction>
</comment>
<evidence type="ECO:0000256" key="10">
    <source>
        <dbReference type="SAM" id="Phobius"/>
    </source>
</evidence>
<dbReference type="Gene3D" id="3.30.565.10">
    <property type="entry name" value="Histidine kinase-like ATPase, C-terminal domain"/>
    <property type="match status" value="1"/>
</dbReference>
<keyword evidence="10" id="KW-0812">Transmembrane</keyword>
<keyword evidence="7 12" id="KW-0418">Kinase</keyword>
<protein>
    <recommendedName>
        <fullName evidence="3">histidine kinase</fullName>
        <ecNumber evidence="3">2.7.13.3</ecNumber>
    </recommendedName>
</protein>
<evidence type="ECO:0000256" key="8">
    <source>
        <dbReference type="ARBA" id="ARBA00022840"/>
    </source>
</evidence>
<name>A0A926QL68_9BACL</name>
<dbReference type="InterPro" id="IPR005467">
    <property type="entry name" value="His_kinase_dom"/>
</dbReference>
<dbReference type="SUPFAM" id="SSF55874">
    <property type="entry name" value="ATPase domain of HSP90 chaperone/DNA topoisomerase II/histidine kinase"/>
    <property type="match status" value="1"/>
</dbReference>
<dbReference type="InterPro" id="IPR003594">
    <property type="entry name" value="HATPase_dom"/>
</dbReference>
<reference evidence="12" key="1">
    <citation type="submission" date="2020-09" db="EMBL/GenBank/DDBJ databases">
        <title>Draft Genome Sequence of Paenibacillus sp. WST5.</title>
        <authorList>
            <person name="Bao Z."/>
        </authorList>
    </citation>
    <scope>NUCLEOTIDE SEQUENCE</scope>
    <source>
        <strain evidence="12">WST5</strain>
    </source>
</reference>
<dbReference type="GO" id="GO:0005886">
    <property type="term" value="C:plasma membrane"/>
    <property type="evidence" value="ECO:0007669"/>
    <property type="project" value="UniProtKB-SubCell"/>
</dbReference>
<dbReference type="InterPro" id="IPR036890">
    <property type="entry name" value="HATPase_C_sf"/>
</dbReference>
<evidence type="ECO:0000256" key="3">
    <source>
        <dbReference type="ARBA" id="ARBA00012438"/>
    </source>
</evidence>
<dbReference type="GO" id="GO:0004721">
    <property type="term" value="F:phosphoprotein phosphatase activity"/>
    <property type="evidence" value="ECO:0007669"/>
    <property type="project" value="TreeGrafter"/>
</dbReference>
<dbReference type="CDD" id="cd16922">
    <property type="entry name" value="HATPase_EvgS-ArcB-TorS-like"/>
    <property type="match status" value="1"/>
</dbReference>
<evidence type="ECO:0000256" key="5">
    <source>
        <dbReference type="ARBA" id="ARBA00022679"/>
    </source>
</evidence>
<keyword evidence="8" id="KW-0067">ATP-binding</keyword>
<dbReference type="PANTHER" id="PTHR45453">
    <property type="entry name" value="PHOSPHATE REGULON SENSOR PROTEIN PHOR"/>
    <property type="match status" value="1"/>
</dbReference>
<evidence type="ECO:0000256" key="7">
    <source>
        <dbReference type="ARBA" id="ARBA00022777"/>
    </source>
</evidence>
<evidence type="ECO:0000256" key="2">
    <source>
        <dbReference type="ARBA" id="ARBA00004651"/>
    </source>
</evidence>
<feature type="transmembrane region" description="Helical" evidence="10">
    <location>
        <begin position="38"/>
        <end position="58"/>
    </location>
</feature>
<proteinExistence type="predicted"/>
<dbReference type="CDD" id="cd00082">
    <property type="entry name" value="HisKA"/>
    <property type="match status" value="1"/>
</dbReference>
<dbReference type="RefSeq" id="WP_188175917.1">
    <property type="nucleotide sequence ID" value="NZ_JACVVD010000006.1"/>
</dbReference>
<organism evidence="12 13">
    <name type="scientific">Paenibacillus sedimenti</name>
    <dbReference type="NCBI Taxonomy" id="2770274"/>
    <lineage>
        <taxon>Bacteria</taxon>
        <taxon>Bacillati</taxon>
        <taxon>Bacillota</taxon>
        <taxon>Bacilli</taxon>
        <taxon>Bacillales</taxon>
        <taxon>Paenibacillaceae</taxon>
        <taxon>Paenibacillus</taxon>
    </lineage>
</organism>
<dbReference type="SMART" id="SM00388">
    <property type="entry name" value="HisKA"/>
    <property type="match status" value="1"/>
</dbReference>